<evidence type="ECO:0000256" key="3">
    <source>
        <dbReference type="RuleBase" id="RU003457"/>
    </source>
</evidence>
<feature type="binding site" evidence="2">
    <location>
        <position position="59"/>
    </location>
    <ligand>
        <name>Fe cation</name>
        <dbReference type="ChEBI" id="CHEBI:24875"/>
    </ligand>
</feature>
<dbReference type="InterPro" id="IPR003829">
    <property type="entry name" value="Pirin_N_dom"/>
</dbReference>
<evidence type="ECO:0000313" key="6">
    <source>
        <dbReference type="EMBL" id="MDG4476676.1"/>
    </source>
</evidence>
<gene>
    <name evidence="6" type="ORF">OLX77_10985</name>
</gene>
<reference evidence="6" key="2">
    <citation type="submission" date="2022-10" db="EMBL/GenBank/DDBJ databases">
        <authorList>
            <person name="Aronson H.S."/>
        </authorList>
    </citation>
    <scope>NUCLEOTIDE SEQUENCE</scope>
    <source>
        <strain evidence="6">RS19-109</strain>
    </source>
</reference>
<evidence type="ECO:0000256" key="1">
    <source>
        <dbReference type="ARBA" id="ARBA00008416"/>
    </source>
</evidence>
<evidence type="ECO:0000259" key="5">
    <source>
        <dbReference type="Pfam" id="PF17954"/>
    </source>
</evidence>
<name>A0A9X4RM25_9BACT</name>
<dbReference type="GO" id="GO:0046872">
    <property type="term" value="F:metal ion binding"/>
    <property type="evidence" value="ECO:0007669"/>
    <property type="project" value="UniProtKB-KW"/>
</dbReference>
<dbReference type="InterPro" id="IPR014710">
    <property type="entry name" value="RmlC-like_jellyroll"/>
</dbReference>
<protein>
    <submittedName>
        <fullName evidence="6">Pirin family protein</fullName>
    </submittedName>
</protein>
<dbReference type="InterPro" id="IPR012093">
    <property type="entry name" value="Pirin"/>
</dbReference>
<dbReference type="PIRSF" id="PIRSF006232">
    <property type="entry name" value="Pirin"/>
    <property type="match status" value="1"/>
</dbReference>
<dbReference type="AlphaFoldDB" id="A0A9X4RM25"/>
<comment type="similarity">
    <text evidence="1 3">Belongs to the pirin family.</text>
</comment>
<dbReference type="CDD" id="cd02910">
    <property type="entry name" value="cupin_Yhhw_N"/>
    <property type="match status" value="1"/>
</dbReference>
<dbReference type="InterPro" id="IPR011051">
    <property type="entry name" value="RmlC_Cupin_sf"/>
</dbReference>
<feature type="binding site" evidence="2">
    <location>
        <position position="103"/>
    </location>
    <ligand>
        <name>Fe cation</name>
        <dbReference type="ChEBI" id="CHEBI:24875"/>
    </ligand>
</feature>
<dbReference type="Proteomes" id="UP001154240">
    <property type="component" value="Unassembled WGS sequence"/>
</dbReference>
<dbReference type="InterPro" id="IPR041602">
    <property type="entry name" value="Quercetinase_C"/>
</dbReference>
<accession>A0A9X4RM25</accession>
<dbReference type="RefSeq" id="WP_307633641.1">
    <property type="nucleotide sequence ID" value="NZ_JAPHEH010000001.1"/>
</dbReference>
<dbReference type="PANTHER" id="PTHR43212">
    <property type="entry name" value="QUERCETIN 2,3-DIOXYGENASE"/>
    <property type="match status" value="1"/>
</dbReference>
<dbReference type="Pfam" id="PF17954">
    <property type="entry name" value="Pirin_C_2"/>
    <property type="match status" value="1"/>
</dbReference>
<evidence type="ECO:0000259" key="4">
    <source>
        <dbReference type="Pfam" id="PF02678"/>
    </source>
</evidence>
<proteinExistence type="inferred from homology"/>
<feature type="domain" description="Quercetin 2,3-dioxygenase C-terminal cupin" evidence="5">
    <location>
        <begin position="146"/>
        <end position="230"/>
    </location>
</feature>
<sequence length="248" mass="28576">MIATIAGDSRHFSDFGWLKTYWLFSFADYYAPDNIQFGPLRVFNDDVVVTGTGFPTHSHEEMEIITLVLEGEMTHKDSMNNTTVIKAGDVQRMSAGSGISHSEYNGGKSPVHFYQIWLYPEKHGLRPSYDQRSFKKEEWQNQLLPIASGQRHKNVVRFHGDATIYRGELDPGRAISYKTTEDRRIFIYLTSGDLVVNRTRLLPKYQARIDMENNLVLQAEKKSDFILIDLPTNRGWGYDKKTLRGSRF</sequence>
<feature type="domain" description="Pirin N-terminal" evidence="4">
    <location>
        <begin position="10"/>
        <end position="118"/>
    </location>
</feature>
<feature type="binding site" evidence="2">
    <location>
        <position position="57"/>
    </location>
    <ligand>
        <name>Fe cation</name>
        <dbReference type="ChEBI" id="CHEBI:24875"/>
    </ligand>
</feature>
<organism evidence="6 7">
    <name type="scientific">Thiovibrio frasassiensis</name>
    <dbReference type="NCBI Taxonomy" id="2984131"/>
    <lineage>
        <taxon>Bacteria</taxon>
        <taxon>Pseudomonadati</taxon>
        <taxon>Thermodesulfobacteriota</taxon>
        <taxon>Desulfobulbia</taxon>
        <taxon>Desulfobulbales</taxon>
        <taxon>Thiovibrionaceae</taxon>
        <taxon>Thiovibrio</taxon>
    </lineage>
</organism>
<dbReference type="EMBL" id="JAPHEH010000001">
    <property type="protein sequence ID" value="MDG4476676.1"/>
    <property type="molecule type" value="Genomic_DNA"/>
</dbReference>
<dbReference type="Pfam" id="PF02678">
    <property type="entry name" value="Pirin"/>
    <property type="match status" value="1"/>
</dbReference>
<keyword evidence="2" id="KW-0408">Iron</keyword>
<keyword evidence="2" id="KW-0479">Metal-binding</keyword>
<comment type="caution">
    <text evidence="6">The sequence shown here is derived from an EMBL/GenBank/DDBJ whole genome shotgun (WGS) entry which is preliminary data.</text>
</comment>
<keyword evidence="7" id="KW-1185">Reference proteome</keyword>
<evidence type="ECO:0000256" key="2">
    <source>
        <dbReference type="PIRSR" id="PIRSR006232-1"/>
    </source>
</evidence>
<dbReference type="PANTHER" id="PTHR43212:SF3">
    <property type="entry name" value="QUERCETIN 2,3-DIOXYGENASE"/>
    <property type="match status" value="1"/>
</dbReference>
<reference evidence="6" key="1">
    <citation type="journal article" date="2022" name="bioRxiv">
        <title>Thiovibrio frasassiensisgen. nov., sp. nov., an autotrophic, elemental sulfur disproportionating bacterium isolated from sulfidic karst sediment, and proposal of Thiovibrionaceae fam. nov.</title>
        <authorList>
            <person name="Aronson H."/>
            <person name="Thomas C."/>
            <person name="Bhattacharyya M."/>
            <person name="Eckstein S."/>
            <person name="Jensen S."/>
            <person name="Barco R."/>
            <person name="Macalady J."/>
            <person name="Amend J."/>
        </authorList>
    </citation>
    <scope>NUCLEOTIDE SEQUENCE</scope>
    <source>
        <strain evidence="6">RS19-109</strain>
    </source>
</reference>
<comment type="cofactor">
    <cofactor evidence="2">
        <name>Fe cation</name>
        <dbReference type="ChEBI" id="CHEBI:24875"/>
    </cofactor>
    <text evidence="2">Binds 1 Fe cation per subunit.</text>
</comment>
<evidence type="ECO:0000313" key="7">
    <source>
        <dbReference type="Proteomes" id="UP001154240"/>
    </source>
</evidence>
<dbReference type="SUPFAM" id="SSF51182">
    <property type="entry name" value="RmlC-like cupins"/>
    <property type="match status" value="1"/>
</dbReference>
<dbReference type="Gene3D" id="2.60.120.10">
    <property type="entry name" value="Jelly Rolls"/>
    <property type="match status" value="2"/>
</dbReference>
<feature type="binding site" evidence="2">
    <location>
        <position position="101"/>
    </location>
    <ligand>
        <name>Fe cation</name>
        <dbReference type="ChEBI" id="CHEBI:24875"/>
    </ligand>
</feature>